<accession>A0A164RNZ9</accession>
<proteinExistence type="predicted"/>
<dbReference type="InterPro" id="IPR005135">
    <property type="entry name" value="Endo/exonuclease/phosphatase"/>
</dbReference>
<dbReference type="PANTHER" id="PTHR19446">
    <property type="entry name" value="REVERSE TRANSCRIPTASES"/>
    <property type="match status" value="1"/>
</dbReference>
<gene>
    <name evidence="2" type="ORF">APZ42_027105</name>
</gene>
<dbReference type="OrthoDB" id="6381824at2759"/>
<dbReference type="GO" id="GO:0071897">
    <property type="term" value="P:DNA biosynthetic process"/>
    <property type="evidence" value="ECO:0007669"/>
    <property type="project" value="UniProtKB-ARBA"/>
</dbReference>
<dbReference type="EMBL" id="LRGB01002183">
    <property type="protein sequence ID" value="KZS08820.1"/>
    <property type="molecule type" value="Genomic_DNA"/>
</dbReference>
<name>A0A164RNZ9_9CRUS</name>
<evidence type="ECO:0000313" key="3">
    <source>
        <dbReference type="Proteomes" id="UP000076858"/>
    </source>
</evidence>
<dbReference type="CDD" id="cd01650">
    <property type="entry name" value="RT_nLTR_like"/>
    <property type="match status" value="1"/>
</dbReference>
<dbReference type="SUPFAM" id="SSF56219">
    <property type="entry name" value="DNase I-like"/>
    <property type="match status" value="1"/>
</dbReference>
<organism evidence="2 3">
    <name type="scientific">Daphnia magna</name>
    <dbReference type="NCBI Taxonomy" id="35525"/>
    <lineage>
        <taxon>Eukaryota</taxon>
        <taxon>Metazoa</taxon>
        <taxon>Ecdysozoa</taxon>
        <taxon>Arthropoda</taxon>
        <taxon>Crustacea</taxon>
        <taxon>Branchiopoda</taxon>
        <taxon>Diplostraca</taxon>
        <taxon>Cladocera</taxon>
        <taxon>Anomopoda</taxon>
        <taxon>Daphniidae</taxon>
        <taxon>Daphnia</taxon>
    </lineage>
</organism>
<dbReference type="PROSITE" id="PS50878">
    <property type="entry name" value="RT_POL"/>
    <property type="match status" value="1"/>
</dbReference>
<dbReference type="InterPro" id="IPR043502">
    <property type="entry name" value="DNA/RNA_pol_sf"/>
</dbReference>
<dbReference type="InterPro" id="IPR036691">
    <property type="entry name" value="Endo/exonu/phosph_ase_sf"/>
</dbReference>
<dbReference type="AlphaFoldDB" id="A0A164RNZ9"/>
<dbReference type="InterPro" id="IPR000477">
    <property type="entry name" value="RT_dom"/>
</dbReference>
<dbReference type="GO" id="GO:0003824">
    <property type="term" value="F:catalytic activity"/>
    <property type="evidence" value="ECO:0007669"/>
    <property type="project" value="InterPro"/>
</dbReference>
<dbReference type="Proteomes" id="UP000076858">
    <property type="component" value="Unassembled WGS sequence"/>
</dbReference>
<keyword evidence="3" id="KW-1185">Reference proteome</keyword>
<dbReference type="Pfam" id="PF14529">
    <property type="entry name" value="Exo_endo_phos_2"/>
    <property type="match status" value="1"/>
</dbReference>
<dbReference type="Pfam" id="PF00078">
    <property type="entry name" value="RVT_1"/>
    <property type="match status" value="1"/>
</dbReference>
<sequence length="739" mass="84256">MKQYYVVNKNRQNQMGGGVAILVHKSLQFQVLQLPDLKTIEAVSVSIAAEINNRNETLEVISVYIQNGQICDEEDLAKIHAAAGSSNIIICGDFNARHGHWENNCTHPNRSGRLVAELLEKENNIMLATPTDLGTRQCPSTFKCTTIDLAIMSPHLVAKSEIKRGPLLGGDHFPIHITIEAKLQRDSSRPLSWNFKEADWEIWNTCMSSEIDATNFHETDDPDQKYQIFRKALFTANKNSNIKIKRIPEKMKAEPPRIWWTEHCKKAVAESRKARNACDPKRGGVNCESNRKVWHEKENRKKKIIVKAKKDALNKHINELNPKSSLTKTWAFAKAWTRGVAAPDLYSSSKRDPSTQNFITDLKEKARILADQYDHGGGNPPDNPRLEEIIMKQVYLSEPNELNSPITERELKYGLGNLKSNAMGLDKVHNKMLKNLSDVNKKHLLHLLNHLLETAYVPEDWKKATIIPIRKPEKPAFEPESYLPVSLTSCLGKIMERIINRRIAWLLETKGLRLKTQSGFRKGRGTMDNIIRLEHYIRRGFNKLNPVNTYAIFLDISKAFDTTWIQGLLYKLSTKGITGKILLWLKNLLCNRTYNVQIGQTTSEDRELKVGVPQGSPLSPLLFSVMLDDFPVLSEPGETLLFADDIECHTHAENGREAESKLTPYLDKVSAWSKKWRFRFSAPKSCLINFTRQKRKQESPLLFIAGSRIPEAKDIKHLGVYFDSGLRWTRQTEAVLKKT</sequence>
<evidence type="ECO:0000259" key="1">
    <source>
        <dbReference type="PROSITE" id="PS50878"/>
    </source>
</evidence>
<evidence type="ECO:0000313" key="2">
    <source>
        <dbReference type="EMBL" id="KZS08820.1"/>
    </source>
</evidence>
<dbReference type="SUPFAM" id="SSF56672">
    <property type="entry name" value="DNA/RNA polymerases"/>
    <property type="match status" value="1"/>
</dbReference>
<dbReference type="STRING" id="35525.A0A164RNZ9"/>
<feature type="domain" description="Reverse transcriptase" evidence="1">
    <location>
        <begin position="450"/>
        <end position="708"/>
    </location>
</feature>
<comment type="caution">
    <text evidence="2">The sequence shown here is derived from an EMBL/GenBank/DDBJ whole genome shotgun (WGS) entry which is preliminary data.</text>
</comment>
<dbReference type="Gene3D" id="3.60.10.10">
    <property type="entry name" value="Endonuclease/exonuclease/phosphatase"/>
    <property type="match status" value="1"/>
</dbReference>
<reference evidence="2 3" key="1">
    <citation type="submission" date="2016-03" db="EMBL/GenBank/DDBJ databases">
        <title>EvidentialGene: Evidence-directed Construction of Genes on Genomes.</title>
        <authorList>
            <person name="Gilbert D.G."/>
            <person name="Choi J.-H."/>
            <person name="Mockaitis K."/>
            <person name="Colbourne J."/>
            <person name="Pfrender M."/>
        </authorList>
    </citation>
    <scope>NUCLEOTIDE SEQUENCE [LARGE SCALE GENOMIC DNA]</scope>
    <source>
        <strain evidence="2 3">Xinb3</strain>
        <tissue evidence="2">Complete organism</tissue>
    </source>
</reference>
<protein>
    <recommendedName>
        <fullName evidence="1">Reverse transcriptase domain-containing protein</fullName>
    </recommendedName>
</protein>